<evidence type="ECO:0000256" key="1">
    <source>
        <dbReference type="SAM" id="Phobius"/>
    </source>
</evidence>
<keyword evidence="1" id="KW-1133">Transmembrane helix</keyword>
<evidence type="ECO:0000313" key="4">
    <source>
        <dbReference type="Proteomes" id="UP001611494"/>
    </source>
</evidence>
<name>A0ABW7VRA6_9NOCA</name>
<accession>A0ABW7VRA6</accession>
<gene>
    <name evidence="3" type="ORF">ACH49Z_01595</name>
</gene>
<keyword evidence="4" id="KW-1185">Reference proteome</keyword>
<reference evidence="3 4" key="1">
    <citation type="submission" date="2024-10" db="EMBL/GenBank/DDBJ databases">
        <title>The Natural Products Discovery Center: Release of the First 8490 Sequenced Strains for Exploring Actinobacteria Biosynthetic Diversity.</title>
        <authorList>
            <person name="Kalkreuter E."/>
            <person name="Kautsar S.A."/>
            <person name="Yang D."/>
            <person name="Bader C.D."/>
            <person name="Teijaro C.N."/>
            <person name="Fluegel L."/>
            <person name="Davis C.M."/>
            <person name="Simpson J.R."/>
            <person name="Lauterbach L."/>
            <person name="Steele A.D."/>
            <person name="Gui C."/>
            <person name="Meng S."/>
            <person name="Li G."/>
            <person name="Viehrig K."/>
            <person name="Ye F."/>
            <person name="Su P."/>
            <person name="Kiefer A.F."/>
            <person name="Nichols A."/>
            <person name="Cepeda A.J."/>
            <person name="Yan W."/>
            <person name="Fan B."/>
            <person name="Jiang Y."/>
            <person name="Adhikari A."/>
            <person name="Zheng C.-J."/>
            <person name="Schuster L."/>
            <person name="Cowan T.M."/>
            <person name="Smanski M.J."/>
            <person name="Chevrette M.G."/>
            <person name="De Carvalho L.P.S."/>
            <person name="Shen B."/>
        </authorList>
    </citation>
    <scope>NUCLEOTIDE SEQUENCE [LARGE SCALE GENOMIC DNA]</scope>
    <source>
        <strain evidence="3 4">NPDC019377</strain>
    </source>
</reference>
<organism evidence="3 4">
    <name type="scientific">Nocardia testacea</name>
    <dbReference type="NCBI Taxonomy" id="248551"/>
    <lineage>
        <taxon>Bacteria</taxon>
        <taxon>Bacillati</taxon>
        <taxon>Actinomycetota</taxon>
        <taxon>Actinomycetes</taxon>
        <taxon>Mycobacteriales</taxon>
        <taxon>Nocardiaceae</taxon>
        <taxon>Nocardia</taxon>
    </lineage>
</organism>
<dbReference type="InterPro" id="IPR055568">
    <property type="entry name" value="DUF7144"/>
</dbReference>
<keyword evidence="1" id="KW-0472">Membrane</keyword>
<dbReference type="EMBL" id="JBIRYL010000001">
    <property type="protein sequence ID" value="MFI2228530.1"/>
    <property type="molecule type" value="Genomic_DNA"/>
</dbReference>
<evidence type="ECO:0000259" key="2">
    <source>
        <dbReference type="Pfam" id="PF23636"/>
    </source>
</evidence>
<feature type="transmembrane region" description="Helical" evidence="1">
    <location>
        <begin position="12"/>
        <end position="39"/>
    </location>
</feature>
<feature type="transmembrane region" description="Helical" evidence="1">
    <location>
        <begin position="59"/>
        <end position="80"/>
    </location>
</feature>
<feature type="transmembrane region" description="Helical" evidence="1">
    <location>
        <begin position="110"/>
        <end position="128"/>
    </location>
</feature>
<protein>
    <recommendedName>
        <fullName evidence="2">DUF7144 domain-containing protein</fullName>
    </recommendedName>
</protein>
<dbReference type="Pfam" id="PF23636">
    <property type="entry name" value="DUF7144"/>
    <property type="match status" value="1"/>
</dbReference>
<sequence length="133" mass="14257">MARSAVPTRQSVAAAGAISLAVLLIVIAVLCAVEGISALRNDLYPAYRPNYLYRMTPAFWGWVHISYCILLAAVGVSLIVGAAWARTAAVVIAAATIVANFLWLPHSPAWASVIILVCVVAIWALATWRPAEW</sequence>
<dbReference type="Proteomes" id="UP001611494">
    <property type="component" value="Unassembled WGS sequence"/>
</dbReference>
<dbReference type="RefSeq" id="WP_397058775.1">
    <property type="nucleotide sequence ID" value="NZ_JBIRYL010000001.1"/>
</dbReference>
<keyword evidence="1" id="KW-0812">Transmembrane</keyword>
<feature type="domain" description="DUF7144" evidence="2">
    <location>
        <begin position="19"/>
        <end position="129"/>
    </location>
</feature>
<proteinExistence type="predicted"/>
<feature type="transmembrane region" description="Helical" evidence="1">
    <location>
        <begin position="87"/>
        <end position="104"/>
    </location>
</feature>
<evidence type="ECO:0000313" key="3">
    <source>
        <dbReference type="EMBL" id="MFI2228530.1"/>
    </source>
</evidence>
<comment type="caution">
    <text evidence="3">The sequence shown here is derived from an EMBL/GenBank/DDBJ whole genome shotgun (WGS) entry which is preliminary data.</text>
</comment>